<keyword evidence="8" id="KW-0677">Repeat</keyword>
<reference evidence="16" key="1">
    <citation type="submission" date="2013-06" db="EMBL/GenBank/DDBJ databases">
        <authorList>
            <person name="Zhao Q."/>
        </authorList>
    </citation>
    <scope>NUCLEOTIDE SEQUENCE</scope>
    <source>
        <strain evidence="16">cv. W1943</strain>
    </source>
</reference>
<evidence type="ECO:0000256" key="9">
    <source>
        <dbReference type="ARBA" id="ARBA00022771"/>
    </source>
</evidence>
<evidence type="ECO:0000256" key="11">
    <source>
        <dbReference type="ARBA" id="ARBA00022833"/>
    </source>
</evidence>
<keyword evidence="7" id="KW-0479">Metal-binding</keyword>
<dbReference type="FunFam" id="3.30.420.10:FF:000154">
    <property type="entry name" value="RBR-type E3 ubiquitin transferase"/>
    <property type="match status" value="1"/>
</dbReference>
<dbReference type="OMA" id="CAKFLTP"/>
<dbReference type="InterPro" id="IPR001841">
    <property type="entry name" value="Znf_RING"/>
</dbReference>
<dbReference type="Pfam" id="PF13456">
    <property type="entry name" value="RVT_3"/>
    <property type="match status" value="1"/>
</dbReference>
<evidence type="ECO:0000313" key="15">
    <source>
        <dbReference type="EnsemblPlants" id="ORUFI12G00200.1"/>
    </source>
</evidence>
<dbReference type="SUPFAM" id="SSF57850">
    <property type="entry name" value="RING/U-box"/>
    <property type="match status" value="3"/>
</dbReference>
<dbReference type="GO" id="GO:0004523">
    <property type="term" value="F:RNA-DNA hybrid ribonuclease activity"/>
    <property type="evidence" value="ECO:0007669"/>
    <property type="project" value="InterPro"/>
</dbReference>
<sequence>MSAALHHQLSLASSAALSASDHDLAFHLQLTEAIQASLPSNAAAPAPPEEPSDASCALEIHAADLARAEHDRRDAQACRAYHARAAASVRACRAYHARAAASVRVAAHDALFARDLAAIPEDRWAHDGDYFERPLPLEGGGALFRVLFKGMASREVVGPRDRDPGVGVLAVAICGPRGEVVLRIHKPVQAQAQQGRMMLEAMALVEGLNAALALGIRTLNVLTDNKPLHNHMSGIWRPRQKRLVDLINEAFSTKQKFEQCEILCVARTQVNYVTKLATDSLHTQIAKAAVVSAGKEKKENCTICLEDTDVSKIHAVEGCAHRFCFSCMKERVKVKLLHGMLPACPQDGCTTKLNCGGFKDVPISTRIREAQIPPTHKIYCPYPKCSALMSMRELIHPMQASSSKYTLVDAATLRKCVKCSGSFCISCKVPWHHQMTCYDYKRRYPHARLEDAYLQNLARQRLWRQCIRCKHMIELAEGCYHMTCVCGYEFCYTCGKEWKEKKATCSFEGCAHRFCFSCMKERVKVKLLHGMLPACPQDGCTTKLNCGGFKDVPISTMTCYDYKRRYPHARLEDAYLQNLARQRLWRQCIRCKHMIELAE</sequence>
<dbReference type="PROSITE" id="PS50089">
    <property type="entry name" value="ZF_RING_2"/>
    <property type="match status" value="2"/>
</dbReference>
<feature type="domain" description="RING-type" evidence="13">
    <location>
        <begin position="301"/>
        <end position="347"/>
    </location>
</feature>
<dbReference type="InterPro" id="IPR031127">
    <property type="entry name" value="E3_UB_ligase_RBR"/>
</dbReference>
<dbReference type="EC" id="2.3.2.31" evidence="5"/>
<dbReference type="CDD" id="cd22582">
    <property type="entry name" value="BRcat_RBR_unk"/>
    <property type="match status" value="1"/>
</dbReference>
<keyword evidence="10" id="KW-0833">Ubl conjugation pathway</keyword>
<evidence type="ECO:0000259" key="13">
    <source>
        <dbReference type="PROSITE" id="PS50089"/>
    </source>
</evidence>
<dbReference type="InterPro" id="IPR013083">
    <property type="entry name" value="Znf_RING/FYVE/PHD"/>
</dbReference>
<dbReference type="SMART" id="SM00647">
    <property type="entry name" value="IBR"/>
    <property type="match status" value="2"/>
</dbReference>
<keyword evidence="9 12" id="KW-0863">Zinc-finger</keyword>
<dbReference type="SUPFAM" id="SSF53098">
    <property type="entry name" value="Ribonuclease H-like"/>
    <property type="match status" value="1"/>
</dbReference>
<dbReference type="InterPro" id="IPR044066">
    <property type="entry name" value="TRIAD_supradom"/>
</dbReference>
<evidence type="ECO:0000256" key="10">
    <source>
        <dbReference type="ARBA" id="ARBA00022786"/>
    </source>
</evidence>
<dbReference type="eggNOG" id="KOG1812">
    <property type="taxonomic scope" value="Eukaryota"/>
</dbReference>
<accession>A0A0E0RCJ7</accession>
<dbReference type="GO" id="GO:0003676">
    <property type="term" value="F:nucleic acid binding"/>
    <property type="evidence" value="ECO:0007669"/>
    <property type="project" value="InterPro"/>
</dbReference>
<dbReference type="Gene3D" id="3.30.40.10">
    <property type="entry name" value="Zinc/RING finger domain, C3HC4 (zinc finger)"/>
    <property type="match status" value="1"/>
</dbReference>
<dbReference type="Pfam" id="PF01485">
    <property type="entry name" value="IBR"/>
    <property type="match status" value="2"/>
</dbReference>
<evidence type="ECO:0000256" key="6">
    <source>
        <dbReference type="ARBA" id="ARBA00022679"/>
    </source>
</evidence>
<dbReference type="PANTHER" id="PTHR11685">
    <property type="entry name" value="RBR FAMILY RING FINGER AND IBR DOMAIN-CONTAINING"/>
    <property type="match status" value="1"/>
</dbReference>
<keyword evidence="11" id="KW-0862">Zinc</keyword>
<dbReference type="SMART" id="SM00184">
    <property type="entry name" value="RING"/>
    <property type="match status" value="2"/>
</dbReference>
<keyword evidence="6" id="KW-0808">Transferase</keyword>
<dbReference type="Gramene" id="ORUFI12G00200.1">
    <property type="protein sequence ID" value="ORUFI12G00200.1"/>
    <property type="gene ID" value="ORUFI12G00200"/>
</dbReference>
<proteinExistence type="inferred from homology"/>
<organism evidence="15 16">
    <name type="scientific">Oryza rufipogon</name>
    <name type="common">Brownbeard rice</name>
    <name type="synonym">Asian wild rice</name>
    <dbReference type="NCBI Taxonomy" id="4529"/>
    <lineage>
        <taxon>Eukaryota</taxon>
        <taxon>Viridiplantae</taxon>
        <taxon>Streptophyta</taxon>
        <taxon>Embryophyta</taxon>
        <taxon>Tracheophyta</taxon>
        <taxon>Spermatophyta</taxon>
        <taxon>Magnoliopsida</taxon>
        <taxon>Liliopsida</taxon>
        <taxon>Poales</taxon>
        <taxon>Poaceae</taxon>
        <taxon>BOP clade</taxon>
        <taxon>Oryzoideae</taxon>
        <taxon>Oryzeae</taxon>
        <taxon>Oryzinae</taxon>
        <taxon>Oryza</taxon>
    </lineage>
</organism>
<evidence type="ECO:0000256" key="2">
    <source>
        <dbReference type="ARBA" id="ARBA00001947"/>
    </source>
</evidence>
<keyword evidence="16" id="KW-1185">Reference proteome</keyword>
<dbReference type="GO" id="GO:0008270">
    <property type="term" value="F:zinc ion binding"/>
    <property type="evidence" value="ECO:0007669"/>
    <property type="project" value="UniProtKB-KW"/>
</dbReference>
<dbReference type="STRING" id="4529.A0A0E0RCJ7"/>
<comment type="function">
    <text evidence="3">Might act as an E3 ubiquitin-protein ligase, or as part of E3 complex, which accepts ubiquitin from specific E2 ubiquitin-conjugating enzymes and then transfers it to substrates.</text>
</comment>
<dbReference type="Proteomes" id="UP000008022">
    <property type="component" value="Unassembled WGS sequence"/>
</dbReference>
<name>A0A0E0RCJ7_ORYRU</name>
<dbReference type="HOGENOM" id="CLU_022048_8_3_1"/>
<dbReference type="CDD" id="cd22584">
    <property type="entry name" value="Rcat_RBR_unk"/>
    <property type="match status" value="1"/>
</dbReference>
<evidence type="ECO:0000256" key="5">
    <source>
        <dbReference type="ARBA" id="ARBA00012251"/>
    </source>
</evidence>
<protein>
    <recommendedName>
        <fullName evidence="5">RBR-type E3 ubiquitin transferase</fullName>
        <ecNumber evidence="5">2.3.2.31</ecNumber>
    </recommendedName>
</protein>
<dbReference type="InterPro" id="IPR036397">
    <property type="entry name" value="RNaseH_sf"/>
</dbReference>
<dbReference type="InterPro" id="IPR002156">
    <property type="entry name" value="RNaseH_domain"/>
</dbReference>
<dbReference type="Gene3D" id="1.20.120.1750">
    <property type="match status" value="1"/>
</dbReference>
<evidence type="ECO:0000256" key="1">
    <source>
        <dbReference type="ARBA" id="ARBA00001798"/>
    </source>
</evidence>
<reference evidence="15" key="2">
    <citation type="submission" date="2015-06" db="UniProtKB">
        <authorList>
            <consortium name="EnsemblPlants"/>
        </authorList>
    </citation>
    <scope>IDENTIFICATION</scope>
</reference>
<evidence type="ECO:0000256" key="7">
    <source>
        <dbReference type="ARBA" id="ARBA00022723"/>
    </source>
</evidence>
<comment type="cofactor">
    <cofactor evidence="2">
        <name>Zn(2+)</name>
        <dbReference type="ChEBI" id="CHEBI:29105"/>
    </cofactor>
</comment>
<dbReference type="EnsemblPlants" id="ORUFI12G00200.1">
    <property type="protein sequence ID" value="ORUFI12G00200.1"/>
    <property type="gene ID" value="ORUFI12G00200"/>
</dbReference>
<comment type="similarity">
    <text evidence="4">Belongs to the RBR family. Ariadne subfamily.</text>
</comment>
<comment type="catalytic activity">
    <reaction evidence="1">
        <text>[E2 ubiquitin-conjugating enzyme]-S-ubiquitinyl-L-cysteine + [acceptor protein]-L-lysine = [E2 ubiquitin-conjugating enzyme]-L-cysteine + [acceptor protein]-N(6)-ubiquitinyl-L-lysine.</text>
        <dbReference type="EC" id="2.3.2.31"/>
    </reaction>
</comment>
<dbReference type="PROSITE" id="PS51873">
    <property type="entry name" value="TRIAD"/>
    <property type="match status" value="1"/>
</dbReference>
<evidence type="ECO:0000313" key="16">
    <source>
        <dbReference type="Proteomes" id="UP000008022"/>
    </source>
</evidence>
<evidence type="ECO:0000256" key="3">
    <source>
        <dbReference type="ARBA" id="ARBA00003976"/>
    </source>
</evidence>
<dbReference type="InterPro" id="IPR002867">
    <property type="entry name" value="IBR_dom"/>
</dbReference>
<dbReference type="GO" id="GO:0016567">
    <property type="term" value="P:protein ubiquitination"/>
    <property type="evidence" value="ECO:0007669"/>
    <property type="project" value="InterPro"/>
</dbReference>
<evidence type="ECO:0000256" key="12">
    <source>
        <dbReference type="PROSITE-ProRule" id="PRU00175"/>
    </source>
</evidence>
<dbReference type="Gene3D" id="3.30.420.10">
    <property type="entry name" value="Ribonuclease H-like superfamily/Ribonuclease H"/>
    <property type="match status" value="1"/>
</dbReference>
<dbReference type="PROSITE" id="PS00518">
    <property type="entry name" value="ZF_RING_1"/>
    <property type="match status" value="2"/>
</dbReference>
<dbReference type="InterPro" id="IPR017907">
    <property type="entry name" value="Znf_RING_CS"/>
</dbReference>
<dbReference type="AlphaFoldDB" id="A0A0E0RCJ7"/>
<evidence type="ECO:0000256" key="4">
    <source>
        <dbReference type="ARBA" id="ARBA00005884"/>
    </source>
</evidence>
<evidence type="ECO:0000256" key="8">
    <source>
        <dbReference type="ARBA" id="ARBA00022737"/>
    </source>
</evidence>
<evidence type="ECO:0000259" key="14">
    <source>
        <dbReference type="PROSITE" id="PS51873"/>
    </source>
</evidence>
<dbReference type="GO" id="GO:0061630">
    <property type="term" value="F:ubiquitin protein ligase activity"/>
    <property type="evidence" value="ECO:0007669"/>
    <property type="project" value="UniProtKB-EC"/>
</dbReference>
<feature type="domain" description="RING-type" evidence="14">
    <location>
        <begin position="297"/>
        <end position="516"/>
    </location>
</feature>
<feature type="domain" description="RING-type" evidence="13">
    <location>
        <begin position="491"/>
        <end position="538"/>
    </location>
</feature>
<dbReference type="InterPro" id="IPR012337">
    <property type="entry name" value="RNaseH-like_sf"/>
</dbReference>